<dbReference type="EMBL" id="CP025611">
    <property type="protein sequence ID" value="AUN30134.1"/>
    <property type="molecule type" value="Genomic_DNA"/>
</dbReference>
<dbReference type="AlphaFoldDB" id="A0A2K9NAK7"/>
<proteinExistence type="predicted"/>
<keyword evidence="2" id="KW-1185">Reference proteome</keyword>
<reference evidence="1 2" key="1">
    <citation type="submission" date="2017-12" db="EMBL/GenBank/DDBJ databases">
        <title>Genomes of bacteria within cyanobacterial aggregates.</title>
        <authorList>
            <person name="Cai H."/>
        </authorList>
    </citation>
    <scope>NUCLEOTIDE SEQUENCE [LARGE SCALE GENOMIC DNA]</scope>
    <source>
        <strain evidence="1 2">TH16</strain>
    </source>
</reference>
<evidence type="ECO:0000313" key="1">
    <source>
        <dbReference type="EMBL" id="AUN30134.1"/>
    </source>
</evidence>
<evidence type="ECO:0000313" key="2">
    <source>
        <dbReference type="Proteomes" id="UP000234752"/>
    </source>
</evidence>
<name>A0A2K9NAK7_9PROT</name>
<dbReference type="Proteomes" id="UP000234752">
    <property type="component" value="Chromosome eg_1"/>
</dbReference>
<dbReference type="GO" id="GO:0044877">
    <property type="term" value="F:protein-containing complex binding"/>
    <property type="evidence" value="ECO:0007669"/>
    <property type="project" value="TreeGrafter"/>
</dbReference>
<dbReference type="RefSeq" id="WP_102111837.1">
    <property type="nucleotide sequence ID" value="NZ_BMGN01000002.1"/>
</dbReference>
<dbReference type="SUPFAM" id="SSF51735">
    <property type="entry name" value="NAD(P)-binding Rossmann-fold domains"/>
    <property type="match status" value="1"/>
</dbReference>
<dbReference type="CDD" id="cd05271">
    <property type="entry name" value="NDUFA9_like_SDR_a"/>
    <property type="match status" value="1"/>
</dbReference>
<sequence>MSASLGTVVVFGGSGFIGRQVVKRLAQAGARVIIPSRRPGLLSWMKVAGDVGQVLPIVTDTRYDASVAAAVTGADAVINLIGILAPSGRDSFDGVQHQAASRIARAAAAAGARHFVQISAIGADAASPSAYARSKAAGEAAVRAAMPDAVILRPSIVFGPGDGFFNRFGQMAKVLPFLPLIGGGHTRFQPVYVGDVADAVMVALTDPACAGKTYELGGPRAYSFKELLDYIRHQSGVPRRLLLTLPFPVAMLQAFFMELLPGKPLTRDQVTLLRRDNVISGALPGLTDLGITPKAVELVVPTYLR</sequence>
<dbReference type="Pfam" id="PF01370">
    <property type="entry name" value="Epimerase"/>
    <property type="match status" value="1"/>
</dbReference>
<dbReference type="KEGG" id="ncb:C0V82_07740"/>
<dbReference type="PANTHER" id="PTHR12126:SF11">
    <property type="entry name" value="NADH DEHYDROGENASE [UBIQUINONE] 1 ALPHA SUBCOMPLEX SUBUNIT 9, MITOCHONDRIAL"/>
    <property type="match status" value="1"/>
</dbReference>
<dbReference type="OrthoDB" id="9776313at2"/>
<dbReference type="PANTHER" id="PTHR12126">
    <property type="entry name" value="NADH-UBIQUINONE OXIDOREDUCTASE 39 KDA SUBUNIT-RELATED"/>
    <property type="match status" value="1"/>
</dbReference>
<accession>A0A2K9NAK7</accession>
<organism evidence="1 2">
    <name type="scientific">Niveispirillum cyanobacteriorum</name>
    <dbReference type="NCBI Taxonomy" id="1612173"/>
    <lineage>
        <taxon>Bacteria</taxon>
        <taxon>Pseudomonadati</taxon>
        <taxon>Pseudomonadota</taxon>
        <taxon>Alphaproteobacteria</taxon>
        <taxon>Rhodospirillales</taxon>
        <taxon>Azospirillaceae</taxon>
        <taxon>Niveispirillum</taxon>
    </lineage>
</organism>
<gene>
    <name evidence="1" type="ORF">C0V82_07740</name>
</gene>
<protein>
    <submittedName>
        <fullName evidence="1">Complex I NDUFA9 subunit family protein</fullName>
    </submittedName>
</protein>
<dbReference type="InterPro" id="IPR001509">
    <property type="entry name" value="Epimerase_deHydtase"/>
</dbReference>
<dbReference type="FunFam" id="3.40.50.720:FF:000702">
    <property type="entry name" value="NADH dehydrogenase (Ubiquinone)"/>
    <property type="match status" value="1"/>
</dbReference>
<dbReference type="InterPro" id="IPR051207">
    <property type="entry name" value="ComplexI_NDUFA9_subunit"/>
</dbReference>
<dbReference type="InterPro" id="IPR036291">
    <property type="entry name" value="NAD(P)-bd_dom_sf"/>
</dbReference>
<dbReference type="Gene3D" id="3.40.50.720">
    <property type="entry name" value="NAD(P)-binding Rossmann-like Domain"/>
    <property type="match status" value="1"/>
</dbReference>